<evidence type="ECO:0000313" key="3">
    <source>
        <dbReference type="Proteomes" id="UP000199459"/>
    </source>
</evidence>
<name>A0A1H8AGL5_9PROT</name>
<organism evidence="2 3">
    <name type="scientific">Nitrosomonas marina</name>
    <dbReference type="NCBI Taxonomy" id="917"/>
    <lineage>
        <taxon>Bacteria</taxon>
        <taxon>Pseudomonadati</taxon>
        <taxon>Pseudomonadota</taxon>
        <taxon>Betaproteobacteria</taxon>
        <taxon>Nitrosomonadales</taxon>
        <taxon>Nitrosomonadaceae</taxon>
        <taxon>Nitrosomonas</taxon>
    </lineage>
</organism>
<keyword evidence="1" id="KW-0472">Membrane</keyword>
<dbReference type="EMBL" id="FOCP01000001">
    <property type="protein sequence ID" value="SEM69915.1"/>
    <property type="molecule type" value="Genomic_DNA"/>
</dbReference>
<reference evidence="2 3" key="1">
    <citation type="submission" date="2016-10" db="EMBL/GenBank/DDBJ databases">
        <authorList>
            <person name="de Groot N.N."/>
        </authorList>
    </citation>
    <scope>NUCLEOTIDE SEQUENCE [LARGE SCALE GENOMIC DNA]</scope>
    <source>
        <strain evidence="2 3">Nm22</strain>
    </source>
</reference>
<gene>
    <name evidence="2" type="ORF">SAMN05216325_101140</name>
</gene>
<evidence type="ECO:0000256" key="1">
    <source>
        <dbReference type="SAM" id="Phobius"/>
    </source>
</evidence>
<evidence type="ECO:0000313" key="2">
    <source>
        <dbReference type="EMBL" id="SEM69915.1"/>
    </source>
</evidence>
<feature type="transmembrane region" description="Helical" evidence="1">
    <location>
        <begin position="26"/>
        <end position="42"/>
    </location>
</feature>
<dbReference type="RefSeq" id="WP_281246227.1">
    <property type="nucleotide sequence ID" value="NZ_FOCP01000001.1"/>
</dbReference>
<keyword evidence="1" id="KW-1133">Transmembrane helix</keyword>
<dbReference type="AlphaFoldDB" id="A0A1H8AGL5"/>
<keyword evidence="1" id="KW-0812">Transmembrane</keyword>
<dbReference type="STRING" id="917.SAMN05216326_12357"/>
<dbReference type="Proteomes" id="UP000199459">
    <property type="component" value="Unassembled WGS sequence"/>
</dbReference>
<sequence length="43" mass="4958">MQNKEIKTFERGSALSIFSSDRKEDVIALILAFILAMAIYFIY</sequence>
<proteinExistence type="predicted"/>
<accession>A0A1H8AGL5</accession>
<protein>
    <submittedName>
        <fullName evidence="2">Uncharacterized protein</fullName>
    </submittedName>
</protein>